<protein>
    <submittedName>
        <fullName evidence="1">(Atlantic silverside) hypothetical protein</fullName>
    </submittedName>
</protein>
<proteinExistence type="predicted"/>
<evidence type="ECO:0000313" key="1">
    <source>
        <dbReference type="EMBL" id="CAG5933330.1"/>
    </source>
</evidence>
<reference evidence="1" key="1">
    <citation type="submission" date="2021-05" db="EMBL/GenBank/DDBJ databases">
        <authorList>
            <person name="Tigano A."/>
        </authorList>
    </citation>
    <scope>NUCLEOTIDE SEQUENCE</scope>
</reference>
<feature type="non-terminal residue" evidence="1">
    <location>
        <position position="1"/>
    </location>
</feature>
<dbReference type="EMBL" id="CAJRST010015557">
    <property type="protein sequence ID" value="CAG5933330.1"/>
    <property type="molecule type" value="Genomic_DNA"/>
</dbReference>
<accession>A0A8S4BFD4</accession>
<keyword evidence="2" id="KW-1185">Reference proteome</keyword>
<name>A0A8S4BFD4_9TELE</name>
<gene>
    <name evidence="1" type="ORF">MMEN_LOCUS13475</name>
</gene>
<sequence>MCSVSPSSGILRPGQSVDLVVAVNAEAIRTKTIKGTELTLTLYLGNSGADGTQGNDGHQPYRELSVTIILKLPSIIIYPREVIFTPVPLGSRIETHLTLLVMEYP</sequence>
<dbReference type="AlphaFoldDB" id="A0A8S4BFD4"/>
<comment type="caution">
    <text evidence="1">The sequence shown here is derived from an EMBL/GenBank/DDBJ whole genome shotgun (WGS) entry which is preliminary data.</text>
</comment>
<evidence type="ECO:0000313" key="2">
    <source>
        <dbReference type="Proteomes" id="UP000677803"/>
    </source>
</evidence>
<dbReference type="Proteomes" id="UP000677803">
    <property type="component" value="Unassembled WGS sequence"/>
</dbReference>
<organism evidence="1 2">
    <name type="scientific">Menidia menidia</name>
    <name type="common">Atlantic silverside</name>
    <dbReference type="NCBI Taxonomy" id="238744"/>
    <lineage>
        <taxon>Eukaryota</taxon>
        <taxon>Metazoa</taxon>
        <taxon>Chordata</taxon>
        <taxon>Craniata</taxon>
        <taxon>Vertebrata</taxon>
        <taxon>Euteleostomi</taxon>
        <taxon>Actinopterygii</taxon>
        <taxon>Neopterygii</taxon>
        <taxon>Teleostei</taxon>
        <taxon>Neoteleostei</taxon>
        <taxon>Acanthomorphata</taxon>
        <taxon>Ovalentaria</taxon>
        <taxon>Atherinomorphae</taxon>
        <taxon>Atheriniformes</taxon>
        <taxon>Atherinopsidae</taxon>
        <taxon>Menidiinae</taxon>
        <taxon>Menidia</taxon>
    </lineage>
</organism>